<dbReference type="Proteomes" id="UP000494163">
    <property type="component" value="Chromosome 2L"/>
</dbReference>
<protein>
    <submittedName>
        <fullName evidence="2">Maker564</fullName>
    </submittedName>
</protein>
<gene>
    <name evidence="2" type="ORF">Dbus_chr2Lg2002</name>
</gene>
<feature type="compositionally biased region" description="Basic and acidic residues" evidence="1">
    <location>
        <begin position="84"/>
        <end position="93"/>
    </location>
</feature>
<dbReference type="OrthoDB" id="7803029at2759"/>
<proteinExistence type="predicted"/>
<feature type="region of interest" description="Disordered" evidence="1">
    <location>
        <begin position="70"/>
        <end position="93"/>
    </location>
</feature>
<dbReference type="AlphaFoldDB" id="A0A0M4EGN0"/>
<sequence length="93" mass="9678">MCGGWACASYHLACNNPPLSTVRFTGRDFIPTPCGPCDPCHVKDTSFSRGGCSVPMKPIVETFPCPDISGAPKPEAVAPIKAEAPTKAEGASK</sequence>
<reference evidence="2 3" key="1">
    <citation type="submission" date="2015-08" db="EMBL/GenBank/DDBJ databases">
        <title>Ancestral chromatin configuration constrains chromatin evolution on differentiating sex chromosomes in Drosophila.</title>
        <authorList>
            <person name="Zhou Q."/>
            <person name="Bachtrog D."/>
        </authorList>
    </citation>
    <scope>NUCLEOTIDE SEQUENCE [LARGE SCALE GENOMIC DNA]</scope>
    <source>
        <tissue evidence="2">Whole larvae</tissue>
    </source>
</reference>
<evidence type="ECO:0000313" key="3">
    <source>
        <dbReference type="Proteomes" id="UP000494163"/>
    </source>
</evidence>
<evidence type="ECO:0000313" key="2">
    <source>
        <dbReference type="EMBL" id="ALC39917.1"/>
    </source>
</evidence>
<evidence type="ECO:0000256" key="1">
    <source>
        <dbReference type="SAM" id="MobiDB-lite"/>
    </source>
</evidence>
<dbReference type="EMBL" id="CP012523">
    <property type="protein sequence ID" value="ALC39917.1"/>
    <property type="molecule type" value="Genomic_DNA"/>
</dbReference>
<keyword evidence="3" id="KW-1185">Reference proteome</keyword>
<organism evidence="2 3">
    <name type="scientific">Drosophila busckii</name>
    <name type="common">Fruit fly</name>
    <dbReference type="NCBI Taxonomy" id="30019"/>
    <lineage>
        <taxon>Eukaryota</taxon>
        <taxon>Metazoa</taxon>
        <taxon>Ecdysozoa</taxon>
        <taxon>Arthropoda</taxon>
        <taxon>Hexapoda</taxon>
        <taxon>Insecta</taxon>
        <taxon>Pterygota</taxon>
        <taxon>Neoptera</taxon>
        <taxon>Endopterygota</taxon>
        <taxon>Diptera</taxon>
        <taxon>Brachycera</taxon>
        <taxon>Muscomorpha</taxon>
        <taxon>Ephydroidea</taxon>
        <taxon>Drosophilidae</taxon>
        <taxon>Drosophila</taxon>
    </lineage>
</organism>
<name>A0A0M4EGN0_DROBS</name>
<accession>A0A0M4EGN0</accession>